<keyword evidence="1" id="KW-1133">Transmembrane helix</keyword>
<feature type="transmembrane region" description="Helical" evidence="1">
    <location>
        <begin position="179"/>
        <end position="198"/>
    </location>
</feature>
<feature type="transmembrane region" description="Helical" evidence="1">
    <location>
        <begin position="248"/>
        <end position="264"/>
    </location>
</feature>
<dbReference type="RefSeq" id="WP_137643878.1">
    <property type="nucleotide sequence ID" value="NZ_BAABRM010000001.1"/>
</dbReference>
<organism evidence="2 3">
    <name type="scientific">Lactiplantibacillus plajomi</name>
    <dbReference type="NCBI Taxonomy" id="1457217"/>
    <lineage>
        <taxon>Bacteria</taxon>
        <taxon>Bacillati</taxon>
        <taxon>Bacillota</taxon>
        <taxon>Bacilli</taxon>
        <taxon>Lactobacillales</taxon>
        <taxon>Lactobacillaceae</taxon>
        <taxon>Lactiplantibacillus</taxon>
    </lineage>
</organism>
<evidence type="ECO:0000256" key="1">
    <source>
        <dbReference type="SAM" id="Phobius"/>
    </source>
</evidence>
<feature type="transmembrane region" description="Helical" evidence="1">
    <location>
        <begin position="652"/>
        <end position="670"/>
    </location>
</feature>
<sequence length="678" mass="76014">MRWGARLIPGLAVAVLAWAVLLAWLAPVRFLGNPDVATPLVTGSLAFAVIVIINGLRRWLKRWQPKTYWRVCVGLGVTIILMQLLVALTFVDVARADAFHVRNQAILLAQGHLTWSRYFLIYPNNVNFTLLEAGLLKLLQPLTATPWPLLNVLRFAWIDTALVSAIYLLMWWRRAQPGVFWLLLFWLLSPAIYAYGLFAYTDGLVLPVALNTLAGLTYWAAHRQRWWVLPLTMLLVSGAVGFKTNLIVFWLALVLIGIGLAALRRLTWRTALLWFASLVVTLLLVMGGANVARQHAGYRGDANAQLPATSWIAMSLNPRYAGQYNEPDFARVNDQPTAKAKQRRAKALIEHRLKRFGISGLAVHLAKKMRVFWATGDFDSFKLTTQWLRALRPYRLYQRNFQFWLVLMAQVGYLVLLLESCGTLMRTTTPALARQFIALTILGLTAFHVLFWEVEPRYALPLLPGLLLLTAIGLTDRPTWQWQPNWRRGGALALVGLGVLALISIWQTSQQSVSRQTVVAEQGDGNYVEHTSLQLRPGQQTTLRINPLAASDQLTLSPVRGQRQQVHIRLMSGERPLLNRQGRSGQLKKLTYPQTTGGLRVVIKNVGQRSVAYGAAIASYNLQTGRITPRPNPSLMVRVVQYHGPQTLSRSWLSALLMSSVFATAALVAVRQDSKNNP</sequence>
<feature type="transmembrane region" description="Helical" evidence="1">
    <location>
        <begin position="401"/>
        <end position="419"/>
    </location>
</feature>
<accession>A0ABV6JZI4</accession>
<keyword evidence="1" id="KW-0472">Membrane</keyword>
<feature type="transmembrane region" description="Helical" evidence="1">
    <location>
        <begin position="431"/>
        <end position="452"/>
    </location>
</feature>
<protein>
    <recommendedName>
        <fullName evidence="4">Integral membrane protein</fullName>
    </recommendedName>
</protein>
<evidence type="ECO:0008006" key="4">
    <source>
        <dbReference type="Google" id="ProtNLM"/>
    </source>
</evidence>
<comment type="caution">
    <text evidence="2">The sequence shown here is derived from an EMBL/GenBank/DDBJ whole genome shotgun (WGS) entry which is preliminary data.</text>
</comment>
<feature type="transmembrane region" description="Helical" evidence="1">
    <location>
        <begin position="68"/>
        <end position="91"/>
    </location>
</feature>
<keyword evidence="1" id="KW-0812">Transmembrane</keyword>
<feature type="transmembrane region" description="Helical" evidence="1">
    <location>
        <begin position="486"/>
        <end position="506"/>
    </location>
</feature>
<gene>
    <name evidence="2" type="ORF">ACFFGS_00385</name>
</gene>
<evidence type="ECO:0000313" key="2">
    <source>
        <dbReference type="EMBL" id="MFC0422639.1"/>
    </source>
</evidence>
<feature type="transmembrane region" description="Helical" evidence="1">
    <location>
        <begin position="271"/>
        <end position="292"/>
    </location>
</feature>
<keyword evidence="3" id="KW-1185">Reference proteome</keyword>
<evidence type="ECO:0000313" key="3">
    <source>
        <dbReference type="Proteomes" id="UP001589855"/>
    </source>
</evidence>
<feature type="transmembrane region" description="Helical" evidence="1">
    <location>
        <begin position="37"/>
        <end position="56"/>
    </location>
</feature>
<feature type="transmembrane region" description="Helical" evidence="1">
    <location>
        <begin position="7"/>
        <end position="25"/>
    </location>
</feature>
<reference evidence="2 3" key="1">
    <citation type="submission" date="2024-09" db="EMBL/GenBank/DDBJ databases">
        <authorList>
            <person name="Sun Q."/>
            <person name="Mori K."/>
        </authorList>
    </citation>
    <scope>NUCLEOTIDE SEQUENCE [LARGE SCALE GENOMIC DNA]</scope>
    <source>
        <strain evidence="2 3">TBRC 4575</strain>
    </source>
</reference>
<dbReference type="Proteomes" id="UP001589855">
    <property type="component" value="Unassembled WGS sequence"/>
</dbReference>
<name>A0ABV6JZI4_9LACO</name>
<dbReference type="EMBL" id="JBHLUK010000002">
    <property type="protein sequence ID" value="MFC0422639.1"/>
    <property type="molecule type" value="Genomic_DNA"/>
</dbReference>
<proteinExistence type="predicted"/>
<feature type="transmembrane region" description="Helical" evidence="1">
    <location>
        <begin position="152"/>
        <end position="172"/>
    </location>
</feature>